<reference evidence="2 3" key="1">
    <citation type="journal article" date="2014" name="Genome Announc.">
        <title>Complete Genome Sequence of Hyphomicrobium nitrativorans Strain NL23, a Denitrifying Bacterium Isolated from Biofilm of a Methanol-Fed Denitrification System Treating Seawater at the Montreal Biodome.</title>
        <authorList>
            <person name="Martineau C."/>
            <person name="Villeneuve C."/>
            <person name="Mauffrey F."/>
            <person name="Villemur R."/>
        </authorList>
    </citation>
    <scope>NUCLEOTIDE SEQUENCE [LARGE SCALE GENOMIC DNA]</scope>
    <source>
        <strain evidence="2">NL23</strain>
    </source>
</reference>
<dbReference type="OrthoDB" id="7997461at2"/>
<dbReference type="KEGG" id="hni:W911_14740"/>
<protein>
    <submittedName>
        <fullName evidence="2">Uncharacterized protein</fullName>
    </submittedName>
</protein>
<feature type="signal peptide" evidence="1">
    <location>
        <begin position="1"/>
        <end position="22"/>
    </location>
</feature>
<sequence length="185" mass="19999">MSTLISRLRPLVVALGTGLAVALTGTAGAVAQEDFKQIELSDSLVASFIAAQKDYEPLAKKLIDAGEKLDDGLSKELDDVAKKHGFADFANFEDVGANITLVLEGYDRESGTFSDPKALMQKELEEIKADASIPANDKKEILKDLEQEIAAVPQLQYPSNVDVVKKHLKEIEALLPDEADDGEDT</sequence>
<dbReference type="HOGENOM" id="CLU_119067_1_0_5"/>
<evidence type="ECO:0000256" key="1">
    <source>
        <dbReference type="SAM" id="SignalP"/>
    </source>
</evidence>
<feature type="chain" id="PRO_5004740622" evidence="1">
    <location>
        <begin position="23"/>
        <end position="185"/>
    </location>
</feature>
<dbReference type="EMBL" id="CP006912">
    <property type="protein sequence ID" value="AHB49362.1"/>
    <property type="molecule type" value="Genomic_DNA"/>
</dbReference>
<gene>
    <name evidence="2" type="ORF">W911_14740</name>
</gene>
<accession>V5SFU0</accession>
<proteinExistence type="predicted"/>
<keyword evidence="1" id="KW-0732">Signal</keyword>
<dbReference type="PATRIC" id="fig|1029756.8.peg.3068"/>
<keyword evidence="3" id="KW-1185">Reference proteome</keyword>
<evidence type="ECO:0000313" key="3">
    <source>
        <dbReference type="Proteomes" id="UP000018542"/>
    </source>
</evidence>
<dbReference type="AlphaFoldDB" id="V5SFU0"/>
<organism evidence="2 3">
    <name type="scientific">Hyphomicrobium nitrativorans NL23</name>
    <dbReference type="NCBI Taxonomy" id="1029756"/>
    <lineage>
        <taxon>Bacteria</taxon>
        <taxon>Pseudomonadati</taxon>
        <taxon>Pseudomonadota</taxon>
        <taxon>Alphaproteobacteria</taxon>
        <taxon>Hyphomicrobiales</taxon>
        <taxon>Hyphomicrobiaceae</taxon>
        <taxon>Hyphomicrobium</taxon>
    </lineage>
</organism>
<evidence type="ECO:0000313" key="2">
    <source>
        <dbReference type="EMBL" id="AHB49362.1"/>
    </source>
</evidence>
<dbReference type="STRING" id="1029756.W911_14740"/>
<dbReference type="Proteomes" id="UP000018542">
    <property type="component" value="Chromosome"/>
</dbReference>
<dbReference type="RefSeq" id="WP_023788256.1">
    <property type="nucleotide sequence ID" value="NC_022997.1"/>
</dbReference>
<name>V5SFU0_9HYPH</name>